<evidence type="ECO:0000256" key="7">
    <source>
        <dbReference type="ARBA" id="ARBA00023065"/>
    </source>
</evidence>
<evidence type="ECO:0000313" key="12">
    <source>
        <dbReference type="EMBL" id="OOC60640.1"/>
    </source>
</evidence>
<dbReference type="InterPro" id="IPR004713">
    <property type="entry name" value="CaH_exchang"/>
</dbReference>
<gene>
    <name evidence="12" type="ORF">BBD40_01360</name>
    <name evidence="11" type="ORF">BBD41_05300</name>
</gene>
<evidence type="ECO:0000256" key="8">
    <source>
        <dbReference type="ARBA" id="ARBA00023136"/>
    </source>
</evidence>
<feature type="transmembrane region" description="Helical" evidence="9">
    <location>
        <begin position="310"/>
        <end position="327"/>
    </location>
</feature>
<accession>A0A1B2DWE6</accession>
<proteinExistence type="inferred from homology"/>
<dbReference type="OrthoDB" id="9776105at2"/>
<dbReference type="AlphaFoldDB" id="A0A1B2DWE6"/>
<keyword evidence="2 9" id="KW-0813">Transport</keyword>
<dbReference type="GO" id="GO:0015369">
    <property type="term" value="F:calcium:proton antiporter activity"/>
    <property type="evidence" value="ECO:0007669"/>
    <property type="project" value="UniProtKB-UniRule"/>
</dbReference>
<evidence type="ECO:0000259" key="10">
    <source>
        <dbReference type="Pfam" id="PF01699"/>
    </source>
</evidence>
<dbReference type="PANTHER" id="PTHR31503:SF22">
    <property type="entry name" value="VACUOLAR CALCIUM ION TRANSPORTER"/>
    <property type="match status" value="1"/>
</dbReference>
<feature type="transmembrane region" description="Helical" evidence="9">
    <location>
        <begin position="247"/>
        <end position="271"/>
    </location>
</feature>
<dbReference type="EMBL" id="MRVI01000001">
    <property type="protein sequence ID" value="OOC60640.1"/>
    <property type="molecule type" value="Genomic_DNA"/>
</dbReference>
<feature type="transmembrane region" description="Helical" evidence="9">
    <location>
        <begin position="159"/>
        <end position="178"/>
    </location>
</feature>
<keyword evidence="5 9" id="KW-0106">Calcium</keyword>
<keyword evidence="13" id="KW-1185">Reference proteome</keyword>
<feature type="transmembrane region" description="Helical" evidence="9">
    <location>
        <begin position="60"/>
        <end position="81"/>
    </location>
</feature>
<feature type="transmembrane region" description="Helical" evidence="9">
    <location>
        <begin position="126"/>
        <end position="147"/>
    </location>
</feature>
<comment type="caution">
    <text evidence="9">Lacks conserved residue(s) required for the propagation of feature annotation.</text>
</comment>
<sequence>MKKWLSPALLIVTFLLSAIGHYAGWNFTLQFILSSISVIFVAGFLGKATESVAHYAGQRLGGFLNATFGNAAELIIAILLIREGLYDMVKASITGSIIGNLLLVLGLSLFAGGLKFKIQKFNMTLAGLNGSLMTLAIIALFVPAVFLNTHSITEDETKLLSLIVAGILIVSYIAWLGFSMITHKEYLADVSEDKSDQDALPHEQEATWSKGRSVLYLVIATVMVAFVSEWLVGVLEPISHEYGLSELFIGAFLVAIIGNAAEHSAAIMLALKNKISAAVEIAVGSSLQIALFVAPVLVFVSFFMGDTMDLVFTTLELVAIGVAVFIARSITQDGASNWYEGLLLLAVYIILGVSFFLV</sequence>
<dbReference type="Pfam" id="PF01699">
    <property type="entry name" value="Na_Ca_ex"/>
    <property type="match status" value="2"/>
</dbReference>
<dbReference type="PANTHER" id="PTHR31503">
    <property type="entry name" value="VACUOLAR CALCIUM ION TRANSPORTER"/>
    <property type="match status" value="1"/>
</dbReference>
<feature type="transmembrane region" description="Helical" evidence="9">
    <location>
        <begin position="30"/>
        <end position="48"/>
    </location>
</feature>
<comment type="function">
    <text evidence="9">Ca(+)/H(+) antiporter that extrudes calcium in exchange for external protons.</text>
</comment>
<keyword evidence="3 9" id="KW-0109">Calcium transport</keyword>
<keyword evidence="9" id="KW-0050">Antiport</keyword>
<organism evidence="11">
    <name type="scientific">Paenibacillus ihbetae</name>
    <dbReference type="NCBI Taxonomy" id="1870820"/>
    <lineage>
        <taxon>Bacteria</taxon>
        <taxon>Bacillati</taxon>
        <taxon>Bacillota</taxon>
        <taxon>Bacilli</taxon>
        <taxon>Bacillales</taxon>
        <taxon>Paenibacillaceae</taxon>
        <taxon>Paenibacillus</taxon>
    </lineage>
</organism>
<keyword evidence="6 9" id="KW-1133">Transmembrane helix</keyword>
<dbReference type="GO" id="GO:0012505">
    <property type="term" value="C:endomembrane system"/>
    <property type="evidence" value="ECO:0007669"/>
    <property type="project" value="UniProtKB-SubCell"/>
</dbReference>
<dbReference type="InterPro" id="IPR004837">
    <property type="entry name" value="NaCa_Exmemb"/>
</dbReference>
<dbReference type="Gene3D" id="1.20.1420.30">
    <property type="entry name" value="NCX, central ion-binding region"/>
    <property type="match status" value="2"/>
</dbReference>
<comment type="similarity">
    <text evidence="9">Belongs to the Ca(2+):cation antiporter (CaCA) (TC 2.A.19) family.</text>
</comment>
<keyword evidence="7 9" id="KW-0406">Ion transport</keyword>
<dbReference type="KEGG" id="pib:BBD41_05300"/>
<dbReference type="Proteomes" id="UP000189059">
    <property type="component" value="Unassembled WGS sequence"/>
</dbReference>
<evidence type="ECO:0000313" key="13">
    <source>
        <dbReference type="Proteomes" id="UP000189059"/>
    </source>
</evidence>
<keyword evidence="8 9" id="KW-0472">Membrane</keyword>
<evidence type="ECO:0000256" key="1">
    <source>
        <dbReference type="ARBA" id="ARBA00004127"/>
    </source>
</evidence>
<dbReference type="EMBL" id="CP016809">
    <property type="protein sequence ID" value="ANY72054.1"/>
    <property type="molecule type" value="Genomic_DNA"/>
</dbReference>
<dbReference type="InterPro" id="IPR004798">
    <property type="entry name" value="CAX-like"/>
</dbReference>
<feature type="domain" description="Sodium/calcium exchanger membrane region" evidence="10">
    <location>
        <begin position="28"/>
        <end position="180"/>
    </location>
</feature>
<feature type="domain" description="Sodium/calcium exchanger membrane region" evidence="10">
    <location>
        <begin position="213"/>
        <end position="351"/>
    </location>
</feature>
<dbReference type="GO" id="GO:0006874">
    <property type="term" value="P:intracellular calcium ion homeostasis"/>
    <property type="evidence" value="ECO:0007669"/>
    <property type="project" value="TreeGrafter"/>
</dbReference>
<evidence type="ECO:0000256" key="2">
    <source>
        <dbReference type="ARBA" id="ARBA00022448"/>
    </source>
</evidence>
<evidence type="ECO:0000256" key="9">
    <source>
        <dbReference type="RuleBase" id="RU365028"/>
    </source>
</evidence>
<evidence type="ECO:0000256" key="6">
    <source>
        <dbReference type="ARBA" id="ARBA00022989"/>
    </source>
</evidence>
<feature type="transmembrane region" description="Helical" evidence="9">
    <location>
        <begin position="339"/>
        <end position="357"/>
    </location>
</feature>
<keyword evidence="4 9" id="KW-0812">Transmembrane</keyword>
<reference evidence="12 13" key="2">
    <citation type="submission" date="2016-12" db="EMBL/GenBank/DDBJ databases">
        <title>Genome sequencing and description of Paenibacillus sp. nov. from high altitude lake in the Indian Trans- Himalayas.</title>
        <authorList>
            <person name="Kiran S."/>
            <person name="Swarnkar M.K."/>
            <person name="Rana A."/>
            <person name="Tewari R."/>
            <person name="Gulati A."/>
        </authorList>
    </citation>
    <scope>NUCLEOTIDE SEQUENCE [LARGE SCALE GENOMIC DNA]</scope>
    <source>
        <strain evidence="12 13">IHBB 9951</strain>
    </source>
</reference>
<name>A0A1B2DWE6_9BACL</name>
<dbReference type="InterPro" id="IPR044880">
    <property type="entry name" value="NCX_ion-bd_dom_sf"/>
</dbReference>
<feature type="transmembrane region" description="Helical" evidence="9">
    <location>
        <begin position="283"/>
        <end position="304"/>
    </location>
</feature>
<evidence type="ECO:0000313" key="11">
    <source>
        <dbReference type="EMBL" id="ANY72054.1"/>
    </source>
</evidence>
<evidence type="ECO:0000256" key="5">
    <source>
        <dbReference type="ARBA" id="ARBA00022837"/>
    </source>
</evidence>
<feature type="transmembrane region" description="Helical" evidence="9">
    <location>
        <begin position="93"/>
        <end position="114"/>
    </location>
</feature>
<reference evidence="11" key="1">
    <citation type="submission" date="2016-08" db="EMBL/GenBank/DDBJ databases">
        <title>Complete Genome Seqeunce of Paenibacillus sp. nov. IHBB 9852 from high altitute lake of Indian trans-Himalayas.</title>
        <authorList>
            <person name="Kiran S."/>
            <person name="Swarnkar M.K."/>
            <person name="Rana A."/>
            <person name="Tewari R."/>
            <person name="Gulati A."/>
        </authorList>
    </citation>
    <scope>NUCLEOTIDE SEQUENCE [LARGE SCALE GENOMIC DNA]</scope>
    <source>
        <strain evidence="11">IHBB 9852</strain>
    </source>
</reference>
<protein>
    <recommendedName>
        <fullName evidence="9">Ca(2+)/H(+) antiporter</fullName>
    </recommendedName>
</protein>
<comment type="subcellular location">
    <subcellularLocation>
        <location evidence="1">Endomembrane system</location>
        <topology evidence="1">Multi-pass membrane protein</topology>
    </subcellularLocation>
</comment>
<evidence type="ECO:0000256" key="3">
    <source>
        <dbReference type="ARBA" id="ARBA00022568"/>
    </source>
</evidence>
<dbReference type="GO" id="GO:0016020">
    <property type="term" value="C:membrane"/>
    <property type="evidence" value="ECO:0007669"/>
    <property type="project" value="InterPro"/>
</dbReference>
<feature type="transmembrane region" description="Helical" evidence="9">
    <location>
        <begin position="214"/>
        <end position="235"/>
    </location>
</feature>
<dbReference type="NCBIfam" id="TIGR00846">
    <property type="entry name" value="caca2"/>
    <property type="match status" value="1"/>
</dbReference>
<dbReference type="NCBIfam" id="TIGR00378">
    <property type="entry name" value="cax"/>
    <property type="match status" value="1"/>
</dbReference>
<evidence type="ECO:0000256" key="4">
    <source>
        <dbReference type="ARBA" id="ARBA00022692"/>
    </source>
</evidence>